<keyword evidence="2" id="KW-1003">Cell membrane</keyword>
<evidence type="ECO:0000259" key="8">
    <source>
        <dbReference type="PROSITE" id="PS50111"/>
    </source>
</evidence>
<evidence type="ECO:0000256" key="5">
    <source>
        <dbReference type="ARBA" id="ARBA00029447"/>
    </source>
</evidence>
<dbReference type="PANTHER" id="PTHR32089:SF112">
    <property type="entry name" value="LYSOZYME-LIKE PROTEIN-RELATED"/>
    <property type="match status" value="1"/>
</dbReference>
<evidence type="ECO:0000313" key="10">
    <source>
        <dbReference type="EMBL" id="TRZ39449.1"/>
    </source>
</evidence>
<evidence type="ECO:0000256" key="7">
    <source>
        <dbReference type="SAM" id="Phobius"/>
    </source>
</evidence>
<dbReference type="GO" id="GO:0005886">
    <property type="term" value="C:plasma membrane"/>
    <property type="evidence" value="ECO:0007669"/>
    <property type="project" value="UniProtKB-SubCell"/>
</dbReference>
<dbReference type="Pfam" id="PF00015">
    <property type="entry name" value="MCPsignal"/>
    <property type="match status" value="1"/>
</dbReference>
<reference evidence="11" key="1">
    <citation type="submission" date="2018-10" db="EMBL/GenBank/DDBJ databases">
        <title>FDA dAtabase for Regulatory Grade micrObial Sequences (FDA-ARGOS): Supporting development and validation of Infectious Disease Dx tests.</title>
        <authorList>
            <person name="Minogue T."/>
            <person name="Wolcott M."/>
            <person name="Wasieloski L."/>
            <person name="Aguilar W."/>
            <person name="Moore D."/>
            <person name="Tallon L."/>
            <person name="Sadzewicz L."/>
            <person name="Sengamalay N."/>
            <person name="Ott S."/>
            <person name="Godinez A."/>
            <person name="Nagaraj S."/>
            <person name="Vavikolanu K."/>
            <person name="Vyas G."/>
            <person name="Nadendla S."/>
            <person name="George J."/>
            <person name="Sichtig H."/>
        </authorList>
    </citation>
    <scope>NUCLEOTIDE SEQUENCE [LARGE SCALE GENOMIC DNA]</scope>
    <source>
        <strain evidence="11">FDAARGOS_343</strain>
    </source>
</reference>
<dbReference type="SMART" id="SM00283">
    <property type="entry name" value="MA"/>
    <property type="match status" value="1"/>
</dbReference>
<dbReference type="Gene3D" id="3.30.450.20">
    <property type="entry name" value="PAS domain"/>
    <property type="match status" value="2"/>
</dbReference>
<evidence type="ECO:0000256" key="2">
    <source>
        <dbReference type="ARBA" id="ARBA00022475"/>
    </source>
</evidence>
<organism evidence="10 11">
    <name type="scientific">Niallia circulans</name>
    <name type="common">Bacillus circulans</name>
    <dbReference type="NCBI Taxonomy" id="1397"/>
    <lineage>
        <taxon>Bacteria</taxon>
        <taxon>Bacillati</taxon>
        <taxon>Bacillota</taxon>
        <taxon>Bacilli</taxon>
        <taxon>Bacillales</taxon>
        <taxon>Bacillaceae</taxon>
        <taxon>Niallia</taxon>
    </lineage>
</organism>
<keyword evidence="7" id="KW-0812">Transmembrane</keyword>
<dbReference type="Proteomes" id="UP000319837">
    <property type="component" value="Unassembled WGS sequence"/>
</dbReference>
<dbReference type="InterPro" id="IPR003660">
    <property type="entry name" value="HAMP_dom"/>
</dbReference>
<comment type="caution">
    <text evidence="10">The sequence shown here is derived from an EMBL/GenBank/DDBJ whole genome shotgun (WGS) entry which is preliminary data.</text>
</comment>
<dbReference type="Pfam" id="PF00672">
    <property type="entry name" value="HAMP"/>
    <property type="match status" value="1"/>
</dbReference>
<comment type="similarity">
    <text evidence="5">Belongs to the methyl-accepting chemotaxis (MCP) protein family.</text>
</comment>
<dbReference type="PROSITE" id="PS50885">
    <property type="entry name" value="HAMP"/>
    <property type="match status" value="1"/>
</dbReference>
<sequence length="728" mass="79888">MAVFFFLVIYYIVQCIHFYKNTPILIVRYICLNNILEGRLLMKRMSIKVKTLVFLMPLIFITLVVMTIVSFKTSHNYISNETDQKLKYQLDSITGNVQGVIDTHTAFSKGIANALERKATSFTLQDFDSVFKSELDDNHDVYGIGIYFDPYKYKEDTKYFSTYSYREGDKITSTQAYNDPDYDYPNQAWYKAGVGLDNAANIAYTKPLYDESTKATLITAAMPLYKEENGTESLQAIVTSDINLGEIQTLISETKVGEKGWAFLLDKDGQYIAAKNEEKVMKLNIKDEKSKELAGLSTSMLSGKEGNGYFTEDGAEYFVQYQQIQGTGWVLGSVVPKLELTQASQSILKYLIIIGIVGVVIIAAGIIIFSTYLSKNVKKVNDLSVDMSNGDLTKELHIKSSDEFGVMATNFNKMISNLREMLSQVAVSSEAVSSTSLELREGATETTKATEHIADAIQEVSEGAQVQTASSQQIVLAMEEMSSGIQRIASSSVEMLENSADVMEKAKDGRRSLENSSTQMNSIQQSVSQSAEVVKRLGEHSKKIGDIVKVISDIADQTNLLALNAAIEAARAGEAGKGFAVVADEVRKLAEESSQSGKEIVEIISIIQQDTKLAVDVMDNGTKEVQAGIVVVNGANTAFLTILESIQSVDSLIQEVSASSQQMSAASQEITASVEHLSDIASNASDNTQNVVASTEEQLATMNNLKNASGHLQSMSQKLKELISQFKI</sequence>
<keyword evidence="3 7" id="KW-0472">Membrane</keyword>
<dbReference type="CDD" id="cd12913">
    <property type="entry name" value="PDC1_MCP_like"/>
    <property type="match status" value="1"/>
</dbReference>
<dbReference type="SMART" id="SM00304">
    <property type="entry name" value="HAMP"/>
    <property type="match status" value="1"/>
</dbReference>
<evidence type="ECO:0000259" key="9">
    <source>
        <dbReference type="PROSITE" id="PS50885"/>
    </source>
</evidence>
<dbReference type="GO" id="GO:0006935">
    <property type="term" value="P:chemotaxis"/>
    <property type="evidence" value="ECO:0007669"/>
    <property type="project" value="UniProtKB-ARBA"/>
</dbReference>
<evidence type="ECO:0000256" key="3">
    <source>
        <dbReference type="ARBA" id="ARBA00023136"/>
    </source>
</evidence>
<dbReference type="AlphaFoldDB" id="A0A553SR31"/>
<feature type="transmembrane region" description="Helical" evidence="7">
    <location>
        <begin position="52"/>
        <end position="71"/>
    </location>
</feature>
<dbReference type="CDD" id="cd11386">
    <property type="entry name" value="MCP_signal"/>
    <property type="match status" value="1"/>
</dbReference>
<dbReference type="Pfam" id="PF22673">
    <property type="entry name" value="MCP-like_PDC_1"/>
    <property type="match status" value="1"/>
</dbReference>
<dbReference type="CDD" id="cd12912">
    <property type="entry name" value="PDC2_MCP_like"/>
    <property type="match status" value="1"/>
</dbReference>
<feature type="transmembrane region" description="Helical" evidence="7">
    <location>
        <begin position="347"/>
        <end position="369"/>
    </location>
</feature>
<proteinExistence type="inferred from homology"/>
<feature type="domain" description="HAMP" evidence="9">
    <location>
        <begin position="371"/>
        <end position="423"/>
    </location>
</feature>
<name>A0A553SR31_NIACI</name>
<keyword evidence="7" id="KW-1133">Transmembrane helix</keyword>
<dbReference type="PROSITE" id="PS50111">
    <property type="entry name" value="CHEMOTAXIS_TRANSDUC_2"/>
    <property type="match status" value="1"/>
</dbReference>
<protein>
    <submittedName>
        <fullName evidence="10">Methyl-accepting chemotaxis protein</fullName>
    </submittedName>
</protein>
<dbReference type="Gene3D" id="6.10.340.10">
    <property type="match status" value="1"/>
</dbReference>
<dbReference type="InterPro" id="IPR004089">
    <property type="entry name" value="MCPsignal_dom"/>
</dbReference>
<accession>A0A553SR31</accession>
<feature type="domain" description="Methyl-accepting transducer" evidence="8">
    <location>
        <begin position="442"/>
        <end position="678"/>
    </location>
</feature>
<dbReference type="SUPFAM" id="SSF58104">
    <property type="entry name" value="Methyl-accepting chemotaxis protein (MCP) signaling domain"/>
    <property type="match status" value="1"/>
</dbReference>
<comment type="subcellular location">
    <subcellularLocation>
        <location evidence="1">Cell membrane</location>
    </subcellularLocation>
</comment>
<dbReference type="FunFam" id="1.10.287.950:FF:000001">
    <property type="entry name" value="Methyl-accepting chemotaxis sensory transducer"/>
    <property type="match status" value="1"/>
</dbReference>
<dbReference type="EMBL" id="RIBP01000001">
    <property type="protein sequence ID" value="TRZ39449.1"/>
    <property type="molecule type" value="Genomic_DNA"/>
</dbReference>
<dbReference type="PANTHER" id="PTHR32089">
    <property type="entry name" value="METHYL-ACCEPTING CHEMOTAXIS PROTEIN MCPB"/>
    <property type="match status" value="1"/>
</dbReference>
<evidence type="ECO:0000256" key="1">
    <source>
        <dbReference type="ARBA" id="ARBA00004236"/>
    </source>
</evidence>
<gene>
    <name evidence="10" type="ORF">CEQ21_00275</name>
</gene>
<evidence type="ECO:0000313" key="11">
    <source>
        <dbReference type="Proteomes" id="UP000319837"/>
    </source>
</evidence>
<dbReference type="GO" id="GO:0007165">
    <property type="term" value="P:signal transduction"/>
    <property type="evidence" value="ECO:0007669"/>
    <property type="project" value="UniProtKB-KW"/>
</dbReference>
<evidence type="ECO:0000256" key="4">
    <source>
        <dbReference type="ARBA" id="ARBA00023224"/>
    </source>
</evidence>
<dbReference type="CDD" id="cd06225">
    <property type="entry name" value="HAMP"/>
    <property type="match status" value="1"/>
</dbReference>
<dbReference type="Gene3D" id="1.10.287.950">
    <property type="entry name" value="Methyl-accepting chemotaxis protein"/>
    <property type="match status" value="1"/>
</dbReference>
<keyword evidence="4 6" id="KW-0807">Transducer</keyword>
<evidence type="ECO:0000256" key="6">
    <source>
        <dbReference type="PROSITE-ProRule" id="PRU00284"/>
    </source>
</evidence>
<feature type="transmembrane region" description="Helical" evidence="7">
    <location>
        <begin position="6"/>
        <end position="31"/>
    </location>
</feature>